<dbReference type="Proteomes" id="UP000095332">
    <property type="component" value="Unassembled WGS sequence"/>
</dbReference>
<name>A0A174X7V3_PARDI</name>
<gene>
    <name evidence="2" type="ORF">ERS852560_03754</name>
</gene>
<evidence type="ECO:0000313" key="3">
    <source>
        <dbReference type="Proteomes" id="UP000095332"/>
    </source>
</evidence>
<feature type="chain" id="PRO_5008037496" description="GLUG domain-containing protein" evidence="1">
    <location>
        <begin position="22"/>
        <end position="992"/>
    </location>
</feature>
<proteinExistence type="predicted"/>
<accession>A0A174X7V3</accession>
<reference evidence="2 3" key="1">
    <citation type="submission" date="2015-09" db="EMBL/GenBank/DDBJ databases">
        <authorList>
            <consortium name="Pathogen Informatics"/>
        </authorList>
    </citation>
    <scope>NUCLEOTIDE SEQUENCE [LARGE SCALE GENOMIC DNA]</scope>
    <source>
        <strain evidence="2 3">2789STDY5834948</strain>
    </source>
</reference>
<sequence>MKTINKPIWHLLLYLFILSLAGSCSDDDMRRNSIGSSLKENGDHSVSSFTLPQENSEIINKDGIIYLQLTSLSDNSTLDFEGNLRFLSGNLTCEIYIPNNQEIADGDYIMWIRSEMEGNLYPQGYRLTFQEQMVSAVLATVHKYDQLQGKGTVDHPYLITSTEDFAYMVQQLLMYDSSHGKNQYFKQVADILAPVTDCLYQGNGYKCAPFAGIYDGNSKQIQGMAFTGSSTEESVGLFSTLLDGAIIRNLTLMGANIQSPGSKCGLLAGVAQGEVRIENVEVRGTINMGKDKIGGLIGYAEKAGNKQGHLTINDTKFYVTFVDNGSYVGGLVGWAENVQMNINNITTSSPFGILTGKDNTGGLIGKLYGTISANNIKLTHTTDDPNMKIITGNNRTGGLIGEFYMTNSSSLNNITVNLPIDGHDEVGGLIGKLYVSSTSSFTLSIDTYNKSTGSQGDQPIKGESKIGGLIGLSSAKQGNIILKLIGESTITSPITSSGKYAGGVLGQAQQTKIEFNNSARINLNIASIKANQCAGGFAGSLENGGTINANTQKVQLSPLMSIIGNSGLGGFSGIIVSTNLKGDYKPNFSDTDVITNKDDMSFFAGKINSDDKSSSAQDIGGIVGSADNSSIDGFYVTPSLCGNRYVGGIAGSVNNTTVYNCAANCGVFNNGSYSEAYSLGGIIGYLSNNKACSYENLVNYTSINDVGDGIGGIIGHADCSSNITLRKVVNLKNLTANYRIGGIIGYISGTSVLKIYHSANYGDISGKKGRWDKNDAIGGIVGYSSMNVQIHNSVNHGHVTASKDYWGAGGILGYANCSIPWVNCCCNWGNIDLSRDSEKEDGGIGGLIGSIEHAKAGNWNITDCYNQGTVTGQKHSTSWGRRDYRGGIVGNMGKDANCHFVINAAKVDYGNALAGYLTDKNMKSSYLVKGTGKDFAATATLPDSRKGDESEKTLYSGFDFQGTWQIGGTYNQICAQLPYLQSCYFQFAKYNP</sequence>
<dbReference type="PROSITE" id="PS51257">
    <property type="entry name" value="PROKAR_LIPOPROTEIN"/>
    <property type="match status" value="1"/>
</dbReference>
<dbReference type="EMBL" id="CZBM01000019">
    <property type="protein sequence ID" value="CUQ52400.1"/>
    <property type="molecule type" value="Genomic_DNA"/>
</dbReference>
<feature type="signal peptide" evidence="1">
    <location>
        <begin position="1"/>
        <end position="21"/>
    </location>
</feature>
<evidence type="ECO:0000313" key="2">
    <source>
        <dbReference type="EMBL" id="CUQ52400.1"/>
    </source>
</evidence>
<evidence type="ECO:0000256" key="1">
    <source>
        <dbReference type="SAM" id="SignalP"/>
    </source>
</evidence>
<dbReference type="Gene3D" id="2.160.20.110">
    <property type="match status" value="3"/>
</dbReference>
<protein>
    <recommendedName>
        <fullName evidence="4">GLUG domain-containing protein</fullName>
    </recommendedName>
</protein>
<dbReference type="AlphaFoldDB" id="A0A174X7V3"/>
<dbReference type="RefSeq" id="WP_057329340.1">
    <property type="nucleotide sequence ID" value="NZ_CZBM01000019.1"/>
</dbReference>
<keyword evidence="1" id="KW-0732">Signal</keyword>
<evidence type="ECO:0008006" key="4">
    <source>
        <dbReference type="Google" id="ProtNLM"/>
    </source>
</evidence>
<organism evidence="2 3">
    <name type="scientific">Parabacteroides distasonis</name>
    <dbReference type="NCBI Taxonomy" id="823"/>
    <lineage>
        <taxon>Bacteria</taxon>
        <taxon>Pseudomonadati</taxon>
        <taxon>Bacteroidota</taxon>
        <taxon>Bacteroidia</taxon>
        <taxon>Bacteroidales</taxon>
        <taxon>Tannerellaceae</taxon>
        <taxon>Parabacteroides</taxon>
    </lineage>
</organism>